<dbReference type="STRING" id="290052.ASU35_13775"/>
<dbReference type="EMBL" id="LNAM01000181">
    <property type="protein sequence ID" value="KSV58213.1"/>
    <property type="molecule type" value="Genomic_DNA"/>
</dbReference>
<keyword evidence="3" id="KW-0378">Hydrolase</keyword>
<dbReference type="SUPFAM" id="SSF56281">
    <property type="entry name" value="Metallo-hydrolase/oxidoreductase"/>
    <property type="match status" value="1"/>
</dbReference>
<dbReference type="GO" id="GO:0016787">
    <property type="term" value="F:hydrolase activity"/>
    <property type="evidence" value="ECO:0007669"/>
    <property type="project" value="UniProtKB-KW"/>
</dbReference>
<accession>A0A0V8QCB6</accession>
<dbReference type="OrthoDB" id="9802248at2"/>
<sequence>MIHKIEKKSLEIWYQLLGMVQTNCYLIVDKDSRAAVLVDPADECPAIVQMAEEAKAQIKGILLTHGHFDHMTAAREAAESFHTQIYACEAEKELLADERMNCSYMGLKRLTLEADVWLKDGEELTFGALSVKAISTPGHTKGGMCYYFADCDVLISGDTLFFETVGRTDFPTGSSSAITESINKKLMVLPEDTLVLPGHGSQTTIGYEKRNNPCLNDNIWE</sequence>
<keyword evidence="2" id="KW-0479">Metal-binding</keyword>
<dbReference type="InterPro" id="IPR036866">
    <property type="entry name" value="RibonucZ/Hydroxyglut_hydro"/>
</dbReference>
<dbReference type="PANTHER" id="PTHR46233:SF3">
    <property type="entry name" value="HYDROXYACYLGLUTATHIONE HYDROLASE GLOC"/>
    <property type="match status" value="1"/>
</dbReference>
<dbReference type="InterPro" id="IPR001279">
    <property type="entry name" value="Metallo-B-lactamas"/>
</dbReference>
<keyword evidence="7" id="KW-1185">Reference proteome</keyword>
<dbReference type="PANTHER" id="PTHR46233">
    <property type="entry name" value="HYDROXYACYLGLUTATHIONE HYDROLASE GLOC"/>
    <property type="match status" value="1"/>
</dbReference>
<protein>
    <recommendedName>
        <fullName evidence="5">Metallo-beta-lactamase domain-containing protein</fullName>
    </recommendedName>
</protein>
<dbReference type="RefSeq" id="WP_058353560.1">
    <property type="nucleotide sequence ID" value="NZ_CABMMD010000181.1"/>
</dbReference>
<dbReference type="CDD" id="cd06262">
    <property type="entry name" value="metallo-hydrolase-like_MBL-fold"/>
    <property type="match status" value="1"/>
</dbReference>
<evidence type="ECO:0000256" key="2">
    <source>
        <dbReference type="ARBA" id="ARBA00022723"/>
    </source>
</evidence>
<evidence type="ECO:0000256" key="4">
    <source>
        <dbReference type="ARBA" id="ARBA00022833"/>
    </source>
</evidence>
<proteinExistence type="predicted"/>
<organism evidence="6 7">
    <name type="scientific">Acetivibrio ethanolgignens</name>
    <dbReference type="NCBI Taxonomy" id="290052"/>
    <lineage>
        <taxon>Bacteria</taxon>
        <taxon>Bacillati</taxon>
        <taxon>Bacillota</taxon>
        <taxon>Clostridia</taxon>
        <taxon>Eubacteriales</taxon>
        <taxon>Oscillospiraceae</taxon>
        <taxon>Acetivibrio</taxon>
    </lineage>
</organism>
<evidence type="ECO:0000313" key="7">
    <source>
        <dbReference type="Proteomes" id="UP000054874"/>
    </source>
</evidence>
<dbReference type="Pfam" id="PF00753">
    <property type="entry name" value="Lactamase_B"/>
    <property type="match status" value="1"/>
</dbReference>
<evidence type="ECO:0000256" key="3">
    <source>
        <dbReference type="ARBA" id="ARBA00022801"/>
    </source>
</evidence>
<comment type="caution">
    <text evidence="6">The sequence shown here is derived from an EMBL/GenBank/DDBJ whole genome shotgun (WGS) entry which is preliminary data.</text>
</comment>
<dbReference type="AlphaFoldDB" id="A0A0V8QCB6"/>
<evidence type="ECO:0000259" key="5">
    <source>
        <dbReference type="SMART" id="SM00849"/>
    </source>
</evidence>
<dbReference type="SMART" id="SM00849">
    <property type="entry name" value="Lactamase_B"/>
    <property type="match status" value="1"/>
</dbReference>
<dbReference type="Proteomes" id="UP000054874">
    <property type="component" value="Unassembled WGS sequence"/>
</dbReference>
<feature type="domain" description="Metallo-beta-lactamase" evidence="5">
    <location>
        <begin position="21"/>
        <end position="199"/>
    </location>
</feature>
<evidence type="ECO:0000313" key="6">
    <source>
        <dbReference type="EMBL" id="KSV58213.1"/>
    </source>
</evidence>
<keyword evidence="4" id="KW-0862">Zinc</keyword>
<dbReference type="InterPro" id="IPR051453">
    <property type="entry name" value="MBL_Glyoxalase_II"/>
</dbReference>
<reference evidence="6 7" key="1">
    <citation type="submission" date="2015-11" db="EMBL/GenBank/DDBJ databases">
        <title>Butyribacter intestini gen. nov., sp. nov., a butyric acid-producing bacterium of the family Lachnospiraceae isolated from the human faeces.</title>
        <authorList>
            <person name="Zou Y."/>
            <person name="Xue W."/>
            <person name="Luo G."/>
            <person name="Lv M."/>
        </authorList>
    </citation>
    <scope>NUCLEOTIDE SEQUENCE [LARGE SCALE GENOMIC DNA]</scope>
    <source>
        <strain evidence="6 7">ACET-33324</strain>
    </source>
</reference>
<name>A0A0V8QCB6_9FIRM</name>
<dbReference type="Gene3D" id="3.60.15.10">
    <property type="entry name" value="Ribonuclease Z/Hydroxyacylglutathione hydrolase-like"/>
    <property type="match status" value="1"/>
</dbReference>
<gene>
    <name evidence="6" type="ORF">ASU35_13775</name>
</gene>
<dbReference type="GO" id="GO:0046872">
    <property type="term" value="F:metal ion binding"/>
    <property type="evidence" value="ECO:0007669"/>
    <property type="project" value="UniProtKB-KW"/>
</dbReference>
<evidence type="ECO:0000256" key="1">
    <source>
        <dbReference type="ARBA" id="ARBA00001947"/>
    </source>
</evidence>
<comment type="cofactor">
    <cofactor evidence="1">
        <name>Zn(2+)</name>
        <dbReference type="ChEBI" id="CHEBI:29105"/>
    </cofactor>
</comment>